<keyword evidence="6" id="KW-1133">Transmembrane helix</keyword>
<dbReference type="InterPro" id="IPR057615">
    <property type="entry name" value="Ig_VWA7"/>
</dbReference>
<evidence type="ECO:0008006" key="14">
    <source>
        <dbReference type="Google" id="ProtNLM"/>
    </source>
</evidence>
<evidence type="ECO:0000256" key="1">
    <source>
        <dbReference type="ARBA" id="ARBA00004613"/>
    </source>
</evidence>
<comment type="subcellular location">
    <subcellularLocation>
        <location evidence="1">Secreted</location>
    </subcellularLocation>
</comment>
<dbReference type="Pfam" id="PF25106">
    <property type="entry name" value="VWA_4"/>
    <property type="match status" value="1"/>
</dbReference>
<dbReference type="Gene3D" id="3.40.50.410">
    <property type="entry name" value="von Willebrand factor, type A domain"/>
    <property type="match status" value="1"/>
</dbReference>
<proteinExistence type="predicted"/>
<evidence type="ECO:0000259" key="10">
    <source>
        <dbReference type="Pfam" id="PF25106"/>
    </source>
</evidence>
<gene>
    <name evidence="12" type="ORF">P4O66_013857</name>
</gene>
<evidence type="ECO:0000256" key="5">
    <source>
        <dbReference type="SAM" id="MobiDB-lite"/>
    </source>
</evidence>
<feature type="domain" description="VWA7 Ig-like" evidence="9">
    <location>
        <begin position="786"/>
        <end position="885"/>
    </location>
</feature>
<feature type="domain" description="Hemicentin-1-like von Willebrand factor A" evidence="10">
    <location>
        <begin position="335"/>
        <end position="500"/>
    </location>
</feature>
<keyword evidence="4" id="KW-0325">Glycoprotein</keyword>
<dbReference type="AlphaFoldDB" id="A0AAD9DQY4"/>
<sequence length="1017" mass="109216">MLGMLSSLHTLALVVLLLSGVQAFVPVGVSSNTHVTITGNAVMKKIYEVCEAVAESEGREFKPTGSSVEELLHECLGTATGVSGAKFHEALNQIYMQNGLVDRDFMTSSPHHFSDEAFNEGHALISQGTAAIKANIRKDSLQAARETLGRVLHTLQCTVVQYRICMFLQDFYSHSNWVELGNKRTYVNLIRPDLTIHNIAGNERIKLKKKILCVFVFLEDVNTSTCSDCATGTCSNPLLPSILNEKKLTSGYMGLVSSYKPKGKCSHGGDVDLSSTQNPRGGISKDERRPHNVDFHNTAVSLATEASLELLEDIRGASGNNAYLQLMGIARSAVLCFVIDTTGSMADDITEAKRVAYNIIDSKKGTQDEPSEYILVPFNDPKFGPLTKTTDPDVMKREISKLTATGGGDEPEMCLSGLQLALTGAPASSHIYVFTDAPAKDMNLEKTIIALIHSTKSTVSFFITSKTTSVRTVRMEGRTKFQLYYDFALASGGQAIEVSKANLPNATDIIVDSSTSALVTILQQARNPGRVESFPFLIDASLSNVTAYITGNNLIFTLHSPSGVTQTHTVDKGPLALIQTVGNLRHILFSSHMETGLWHISMESTAAYTIKVTGELGQSPVTFIYSFVEEFKGPHPGFATIDGRPQTVQTVVIHLCSLFIIVIKIVLWQNNMILRVQDGSYQNKCDRYSSPSLPSPLPSGLPTKLLLTVTGQKGVEALKIQEVALVEVSGARASNGTIEEVGGGDFLVTVSNVPEREFVVMVKGEEKTTASHFQRQSTTQMSLSTVTVKATVNSTMLPGKEFKLKFTITTNGTSGTYSVIATNDRNIPMRFDSTLNLVSGGSAEGTVIFNPPANIQSGTDVTLTIGVEGPGPTDTNFAVVRLSVLNKVTDFTPPKCVIVGVSTICPTDCTESNWDLSVNITDGNGSGIQEISIQKGNGNFSQDAVVDGGVIVVMGLYSASCCSPDVTVSAVDKEGNVGKCIFTVEKSGGARVSLSVPLGACLLALALSVLYDIFPLL</sequence>
<evidence type="ECO:0000256" key="3">
    <source>
        <dbReference type="ARBA" id="ARBA00022729"/>
    </source>
</evidence>
<dbReference type="GO" id="GO:0005576">
    <property type="term" value="C:extracellular region"/>
    <property type="evidence" value="ECO:0007669"/>
    <property type="project" value="UniProtKB-SubCell"/>
</dbReference>
<evidence type="ECO:0000259" key="11">
    <source>
        <dbReference type="Pfam" id="PF25107"/>
    </source>
</evidence>
<dbReference type="InterPro" id="IPR056862">
    <property type="entry name" value="VWA7_N"/>
</dbReference>
<dbReference type="Proteomes" id="UP001239994">
    <property type="component" value="Unassembled WGS sequence"/>
</dbReference>
<dbReference type="CDD" id="cd00198">
    <property type="entry name" value="vWFA"/>
    <property type="match status" value="1"/>
</dbReference>
<feature type="signal peptide" evidence="7">
    <location>
        <begin position="1"/>
        <end position="23"/>
    </location>
</feature>
<feature type="domain" description="VWA7 N-terminal" evidence="11">
    <location>
        <begin position="220"/>
        <end position="324"/>
    </location>
</feature>
<name>A0AAD9DQY4_9TELE</name>
<evidence type="ECO:0000256" key="4">
    <source>
        <dbReference type="ARBA" id="ARBA00023180"/>
    </source>
</evidence>
<comment type="caution">
    <text evidence="12">The sequence shown here is derived from an EMBL/GenBank/DDBJ whole genome shotgun (WGS) entry which is preliminary data.</text>
</comment>
<dbReference type="InterPro" id="IPR056475">
    <property type="entry name" value="GBD_Hemicentin/VWA7"/>
</dbReference>
<dbReference type="InterPro" id="IPR052577">
    <property type="entry name" value="VWA7"/>
</dbReference>
<dbReference type="Pfam" id="PF25107">
    <property type="entry name" value="VWA7_N"/>
    <property type="match status" value="2"/>
</dbReference>
<evidence type="ECO:0000313" key="13">
    <source>
        <dbReference type="Proteomes" id="UP001239994"/>
    </source>
</evidence>
<feature type="domain" description="VWA7 N-terminal" evidence="11">
    <location>
        <begin position="68"/>
        <end position="204"/>
    </location>
</feature>
<keyword evidence="2" id="KW-0964">Secreted</keyword>
<keyword evidence="3 7" id="KW-0732">Signal</keyword>
<evidence type="ECO:0000256" key="6">
    <source>
        <dbReference type="SAM" id="Phobius"/>
    </source>
</evidence>
<keyword evidence="6" id="KW-0472">Membrane</keyword>
<feature type="transmembrane region" description="Helical" evidence="6">
    <location>
        <begin position="994"/>
        <end position="1014"/>
    </location>
</feature>
<dbReference type="InterPro" id="IPR056861">
    <property type="entry name" value="HMCN1-like_VWA"/>
</dbReference>
<dbReference type="Pfam" id="PF23619">
    <property type="entry name" value="Ig_VWA7"/>
    <property type="match status" value="1"/>
</dbReference>
<accession>A0AAD9DQY4</accession>
<keyword evidence="6" id="KW-0812">Transmembrane</keyword>
<dbReference type="SUPFAM" id="SSF53300">
    <property type="entry name" value="vWA-like"/>
    <property type="match status" value="1"/>
</dbReference>
<dbReference type="InterPro" id="IPR036465">
    <property type="entry name" value="vWFA_dom_sf"/>
</dbReference>
<feature type="domain" description="Hemicentin/VWA7 galactose-binding" evidence="8">
    <location>
        <begin position="519"/>
        <end position="615"/>
    </location>
</feature>
<evidence type="ECO:0000313" key="12">
    <source>
        <dbReference type="EMBL" id="KAK1791880.1"/>
    </source>
</evidence>
<dbReference type="PANTHER" id="PTHR14905">
    <property type="entry name" value="NG37"/>
    <property type="match status" value="1"/>
</dbReference>
<dbReference type="EMBL" id="JAROKS010000020">
    <property type="protein sequence ID" value="KAK1791880.1"/>
    <property type="molecule type" value="Genomic_DNA"/>
</dbReference>
<evidence type="ECO:0000259" key="9">
    <source>
        <dbReference type="Pfam" id="PF23619"/>
    </source>
</evidence>
<evidence type="ECO:0000256" key="2">
    <source>
        <dbReference type="ARBA" id="ARBA00022525"/>
    </source>
</evidence>
<reference evidence="12" key="1">
    <citation type="submission" date="2023-03" db="EMBL/GenBank/DDBJ databases">
        <title>Electrophorus voltai genome.</title>
        <authorList>
            <person name="Bian C."/>
        </authorList>
    </citation>
    <scope>NUCLEOTIDE SEQUENCE</scope>
    <source>
        <strain evidence="12">CB-2022</strain>
        <tissue evidence="12">Muscle</tissue>
    </source>
</reference>
<dbReference type="Pfam" id="PF23560">
    <property type="entry name" value="GBD_Hemicentin"/>
    <property type="match status" value="1"/>
</dbReference>
<evidence type="ECO:0000259" key="8">
    <source>
        <dbReference type="Pfam" id="PF23560"/>
    </source>
</evidence>
<feature type="transmembrane region" description="Helical" evidence="6">
    <location>
        <begin position="651"/>
        <end position="668"/>
    </location>
</feature>
<evidence type="ECO:0000256" key="7">
    <source>
        <dbReference type="SAM" id="SignalP"/>
    </source>
</evidence>
<feature type="region of interest" description="Disordered" evidence="5">
    <location>
        <begin position="266"/>
        <end position="290"/>
    </location>
</feature>
<keyword evidence="13" id="KW-1185">Reference proteome</keyword>
<dbReference type="PANTHER" id="PTHR14905:SF22">
    <property type="entry name" value="VON WILLEBRAND FACTOR A DOMAIN-CONTAINING PROTEIN 7-LIKE"/>
    <property type="match status" value="1"/>
</dbReference>
<protein>
    <recommendedName>
        <fullName evidence="14">VWFA domain-containing protein</fullName>
    </recommendedName>
</protein>
<feature type="chain" id="PRO_5042119544" description="VWFA domain-containing protein" evidence="7">
    <location>
        <begin position="24"/>
        <end position="1017"/>
    </location>
</feature>
<organism evidence="12 13">
    <name type="scientific">Electrophorus voltai</name>
    <dbReference type="NCBI Taxonomy" id="2609070"/>
    <lineage>
        <taxon>Eukaryota</taxon>
        <taxon>Metazoa</taxon>
        <taxon>Chordata</taxon>
        <taxon>Craniata</taxon>
        <taxon>Vertebrata</taxon>
        <taxon>Euteleostomi</taxon>
        <taxon>Actinopterygii</taxon>
        <taxon>Neopterygii</taxon>
        <taxon>Teleostei</taxon>
        <taxon>Ostariophysi</taxon>
        <taxon>Gymnotiformes</taxon>
        <taxon>Gymnotoidei</taxon>
        <taxon>Gymnotidae</taxon>
        <taxon>Electrophorus</taxon>
    </lineage>
</organism>